<protein>
    <submittedName>
        <fullName evidence="2">Uncharacterized protein</fullName>
    </submittedName>
</protein>
<dbReference type="AlphaFoldDB" id="G2XHN7"/>
<dbReference type="GeneID" id="20711254"/>
<accession>G2XHN7</accession>
<dbReference type="RefSeq" id="XP_009652945.1">
    <property type="nucleotide sequence ID" value="XM_009654650.1"/>
</dbReference>
<evidence type="ECO:0000313" key="3">
    <source>
        <dbReference type="Proteomes" id="UP000001611"/>
    </source>
</evidence>
<dbReference type="KEGG" id="vda:VDAG_09791"/>
<proteinExistence type="predicted"/>
<feature type="compositionally biased region" description="Basic and acidic residues" evidence="1">
    <location>
        <begin position="32"/>
        <end position="41"/>
    </location>
</feature>
<organism evidence="2 3">
    <name type="scientific">Verticillium dahliae (strain VdLs.17 / ATCC MYA-4575 / FGSC 10137)</name>
    <name type="common">Verticillium wilt</name>
    <dbReference type="NCBI Taxonomy" id="498257"/>
    <lineage>
        <taxon>Eukaryota</taxon>
        <taxon>Fungi</taxon>
        <taxon>Dikarya</taxon>
        <taxon>Ascomycota</taxon>
        <taxon>Pezizomycotina</taxon>
        <taxon>Sordariomycetes</taxon>
        <taxon>Hypocreomycetidae</taxon>
        <taxon>Glomerellales</taxon>
        <taxon>Plectosphaerellaceae</taxon>
        <taxon>Verticillium</taxon>
    </lineage>
</organism>
<dbReference type="InParanoid" id="G2XHN7"/>
<reference evidence="2 3" key="1">
    <citation type="submission" date="2008-03" db="EMBL/GenBank/DDBJ databases">
        <title>The Genome Sequence of Verticillium dahliae VdLs.17.</title>
        <authorList>
            <consortium name="The Broad Institute Genome Sequencing Platform"/>
            <person name="Ma L.-J.J."/>
            <person name="Klosterman S.J."/>
            <person name="Subbarao K."/>
            <person name="Dobinson K."/>
            <person name="Veronese P."/>
            <person name="Kang S."/>
            <person name="Gold S.E."/>
            <person name="Young S."/>
            <person name="Jaffe D."/>
            <person name="Gnerre S."/>
            <person name="Berlin A."/>
            <person name="Heiman D."/>
            <person name="Hepburn T."/>
            <person name="Sykes S."/>
            <person name="Alvarado L."/>
            <person name="Kodira C.D."/>
            <person name="Lander E."/>
            <person name="Galagan J."/>
            <person name="Nusbaum C."/>
            <person name="Birren B."/>
        </authorList>
    </citation>
    <scope>NUCLEOTIDE SEQUENCE [LARGE SCALE GENOMIC DNA]</scope>
    <source>
        <strain evidence="3">VdLs.17 / ATCC MYA-4575 / FGSC 10137</strain>
    </source>
</reference>
<name>G2XHN7_VERDV</name>
<dbReference type="EMBL" id="DS572721">
    <property type="protein sequence ID" value="EGY19331.1"/>
    <property type="molecule type" value="Genomic_DNA"/>
</dbReference>
<dbReference type="HOGENOM" id="CLU_215069_0_0_1"/>
<dbReference type="Proteomes" id="UP000001611">
    <property type="component" value="Chromosome 3"/>
</dbReference>
<evidence type="ECO:0000256" key="1">
    <source>
        <dbReference type="SAM" id="MobiDB-lite"/>
    </source>
</evidence>
<dbReference type="eggNOG" id="ENOG502TBJQ">
    <property type="taxonomic scope" value="Eukaryota"/>
</dbReference>
<keyword evidence="3" id="KW-1185">Reference proteome</keyword>
<feature type="region of interest" description="Disordered" evidence="1">
    <location>
        <begin position="1"/>
        <end position="41"/>
    </location>
</feature>
<evidence type="ECO:0000313" key="2">
    <source>
        <dbReference type="EMBL" id="EGY19331.1"/>
    </source>
</evidence>
<sequence>MAPLFKLPGKQKSLGAPGDDPDVVDGCASDGDAERPVGQDL</sequence>
<gene>
    <name evidence="2" type="ORF">VDAG_09791</name>
</gene>